<accession>A0A1Y3M637</accession>
<protein>
    <submittedName>
        <fullName evidence="1">Uncharacterized protein</fullName>
    </submittedName>
</protein>
<reference evidence="1 2" key="1">
    <citation type="submission" date="2017-02" db="EMBL/GenBank/DDBJ databases">
        <title>Bacillus pseudomycoides isolate FSL K6-0042.</title>
        <authorList>
            <person name="Kovac J."/>
        </authorList>
    </citation>
    <scope>NUCLEOTIDE SEQUENCE [LARGE SCALE GENOMIC DNA]</scope>
    <source>
        <strain evidence="1 2">FSL K6-0042</strain>
    </source>
</reference>
<comment type="caution">
    <text evidence="1">The sequence shown here is derived from an EMBL/GenBank/DDBJ whole genome shotgun (WGS) entry which is preliminary data.</text>
</comment>
<gene>
    <name evidence="1" type="ORF">BW425_26880</name>
</gene>
<name>A0A1Y3M637_9BACI</name>
<proteinExistence type="predicted"/>
<organism evidence="1 2">
    <name type="scientific">Bacillus pseudomycoides</name>
    <dbReference type="NCBI Taxonomy" id="64104"/>
    <lineage>
        <taxon>Bacteria</taxon>
        <taxon>Bacillati</taxon>
        <taxon>Bacillota</taxon>
        <taxon>Bacilli</taxon>
        <taxon>Bacillales</taxon>
        <taxon>Bacillaceae</taxon>
        <taxon>Bacillus</taxon>
        <taxon>Bacillus cereus group</taxon>
    </lineage>
</organism>
<evidence type="ECO:0000313" key="1">
    <source>
        <dbReference type="EMBL" id="OUM45889.1"/>
    </source>
</evidence>
<dbReference type="Proteomes" id="UP000195321">
    <property type="component" value="Unassembled WGS sequence"/>
</dbReference>
<evidence type="ECO:0000313" key="2">
    <source>
        <dbReference type="Proteomes" id="UP000195321"/>
    </source>
</evidence>
<dbReference type="EMBL" id="MWPX01000080">
    <property type="protein sequence ID" value="OUM45889.1"/>
    <property type="molecule type" value="Genomic_DNA"/>
</dbReference>
<dbReference type="AlphaFoldDB" id="A0A1Y3M637"/>
<sequence length="66" mass="7785">MCVLPRTVNDTNMTVITYVSKFYNENKNEIERSRESVLKFIKRNVVQVNLREFIRLKGCGCHTGYQ</sequence>